<dbReference type="PANTHER" id="PTHR22911">
    <property type="entry name" value="ACYL-MALONYL CONDENSING ENZYME-RELATED"/>
    <property type="match status" value="1"/>
</dbReference>
<dbReference type="AlphaFoldDB" id="A0AAD5KQG5"/>
<evidence type="ECO:0000256" key="4">
    <source>
        <dbReference type="ARBA" id="ARBA00023136"/>
    </source>
</evidence>
<evidence type="ECO:0000256" key="1">
    <source>
        <dbReference type="ARBA" id="ARBA00004141"/>
    </source>
</evidence>
<feature type="transmembrane region" description="Helical" evidence="5">
    <location>
        <begin position="348"/>
        <end position="367"/>
    </location>
</feature>
<evidence type="ECO:0000259" key="6">
    <source>
        <dbReference type="Pfam" id="PF00892"/>
    </source>
</evidence>
<dbReference type="Gene3D" id="1.10.3730.20">
    <property type="match status" value="1"/>
</dbReference>
<dbReference type="PANTHER" id="PTHR22911:SF6">
    <property type="entry name" value="SOLUTE CARRIER FAMILY 35 MEMBER G1"/>
    <property type="match status" value="1"/>
</dbReference>
<sequence>MNPSIAEKSSPPPSIYTDDNINVTLGDDDPTDSLVIVAVEEIHHHRIRHTYTEESPLLQKITSNATAVSIQQLENTSTNDNKKSEMVGMLLVLLGAIAFSFMGVLIKFCGAKFPSFEILLVRSVVQSVAGTVCCVCLGVNPIGPRGPVRFWIAFRGVIGGLSVAAGYYALTHLPFSDATAILYLNAPFTTFLAVVFLGEQFQCFEGICLSLCLIGSVLVSKPEFLFGSMSNNHDDNIIGGIFQHDTGIGNDYNDRGFAIFTALSGAFMIAVTFFIVRKVGETVHFLVHTVYYGVLSTLICILPLLTVQTFVWPQNSYEAMILLMSGTLAFIGQCFFNKGLQMCPAGKASLMNMNGLVLSFINGMLIFDEYPDVFNVLVPLGVKAFDEDLVQLATYPNL</sequence>
<keyword evidence="3 5" id="KW-1133">Transmembrane helix</keyword>
<dbReference type="InterPro" id="IPR037185">
    <property type="entry name" value="EmrE-like"/>
</dbReference>
<feature type="transmembrane region" description="Helical" evidence="5">
    <location>
        <begin position="150"/>
        <end position="168"/>
    </location>
</feature>
<feature type="transmembrane region" description="Helical" evidence="5">
    <location>
        <begin position="283"/>
        <end position="305"/>
    </location>
</feature>
<reference evidence="7" key="1">
    <citation type="journal article" date="2022" name="IScience">
        <title>Evolution of zygomycete secretomes and the origins of terrestrial fungal ecologies.</title>
        <authorList>
            <person name="Chang Y."/>
            <person name="Wang Y."/>
            <person name="Mondo S."/>
            <person name="Ahrendt S."/>
            <person name="Andreopoulos W."/>
            <person name="Barry K."/>
            <person name="Beard J."/>
            <person name="Benny G.L."/>
            <person name="Blankenship S."/>
            <person name="Bonito G."/>
            <person name="Cuomo C."/>
            <person name="Desiro A."/>
            <person name="Gervers K.A."/>
            <person name="Hundley H."/>
            <person name="Kuo A."/>
            <person name="LaButti K."/>
            <person name="Lang B.F."/>
            <person name="Lipzen A."/>
            <person name="O'Donnell K."/>
            <person name="Pangilinan J."/>
            <person name="Reynolds N."/>
            <person name="Sandor L."/>
            <person name="Smith M.E."/>
            <person name="Tsang A."/>
            <person name="Grigoriev I.V."/>
            <person name="Stajich J.E."/>
            <person name="Spatafora J.W."/>
        </authorList>
    </citation>
    <scope>NUCLEOTIDE SEQUENCE</scope>
    <source>
        <strain evidence="7">RSA 2281</strain>
    </source>
</reference>
<feature type="domain" description="EamA" evidence="6">
    <location>
        <begin position="257"/>
        <end position="377"/>
    </location>
</feature>
<gene>
    <name evidence="7" type="ORF">BDA99DRAFT_530985</name>
</gene>
<comment type="caution">
    <text evidence="7">The sequence shown here is derived from an EMBL/GenBank/DDBJ whole genome shotgun (WGS) entry which is preliminary data.</text>
</comment>
<proteinExistence type="predicted"/>
<feature type="transmembrane region" description="Helical" evidence="5">
    <location>
        <begin position="87"/>
        <end position="106"/>
    </location>
</feature>
<evidence type="ECO:0000313" key="8">
    <source>
        <dbReference type="Proteomes" id="UP001209540"/>
    </source>
</evidence>
<dbReference type="GO" id="GO:0016020">
    <property type="term" value="C:membrane"/>
    <property type="evidence" value="ECO:0007669"/>
    <property type="project" value="UniProtKB-SubCell"/>
</dbReference>
<evidence type="ECO:0000256" key="2">
    <source>
        <dbReference type="ARBA" id="ARBA00022692"/>
    </source>
</evidence>
<dbReference type="InterPro" id="IPR000620">
    <property type="entry name" value="EamA_dom"/>
</dbReference>
<keyword evidence="2 5" id="KW-0812">Transmembrane</keyword>
<comment type="subcellular location">
    <subcellularLocation>
        <location evidence="1">Membrane</location>
        <topology evidence="1">Multi-pass membrane protein</topology>
    </subcellularLocation>
</comment>
<dbReference type="Proteomes" id="UP001209540">
    <property type="component" value="Unassembled WGS sequence"/>
</dbReference>
<feature type="transmembrane region" description="Helical" evidence="5">
    <location>
        <begin position="257"/>
        <end position="276"/>
    </location>
</feature>
<keyword evidence="8" id="KW-1185">Reference proteome</keyword>
<keyword evidence="4 5" id="KW-0472">Membrane</keyword>
<name>A0AAD5KQG5_9FUNG</name>
<feature type="transmembrane region" description="Helical" evidence="5">
    <location>
        <begin position="180"/>
        <end position="197"/>
    </location>
</feature>
<evidence type="ECO:0000256" key="3">
    <source>
        <dbReference type="ARBA" id="ARBA00022989"/>
    </source>
</evidence>
<dbReference type="EMBL" id="JAIXMP010000001">
    <property type="protein sequence ID" value="KAI9278215.1"/>
    <property type="molecule type" value="Genomic_DNA"/>
</dbReference>
<evidence type="ECO:0000256" key="5">
    <source>
        <dbReference type="SAM" id="Phobius"/>
    </source>
</evidence>
<feature type="transmembrane region" description="Helical" evidence="5">
    <location>
        <begin position="317"/>
        <end position="336"/>
    </location>
</feature>
<dbReference type="Pfam" id="PF00892">
    <property type="entry name" value="EamA"/>
    <property type="match status" value="2"/>
</dbReference>
<dbReference type="SUPFAM" id="SSF103481">
    <property type="entry name" value="Multidrug resistance efflux transporter EmrE"/>
    <property type="match status" value="2"/>
</dbReference>
<evidence type="ECO:0000313" key="7">
    <source>
        <dbReference type="EMBL" id="KAI9278215.1"/>
    </source>
</evidence>
<protein>
    <recommendedName>
        <fullName evidence="6">EamA domain-containing protein</fullName>
    </recommendedName>
</protein>
<accession>A0AAD5KQG5</accession>
<feature type="transmembrane region" description="Helical" evidence="5">
    <location>
        <begin position="118"/>
        <end position="138"/>
    </location>
</feature>
<feature type="domain" description="EamA" evidence="6">
    <location>
        <begin position="87"/>
        <end position="220"/>
    </location>
</feature>
<feature type="transmembrane region" description="Helical" evidence="5">
    <location>
        <begin position="204"/>
        <end position="220"/>
    </location>
</feature>
<organism evidence="7 8">
    <name type="scientific">Phascolomyces articulosus</name>
    <dbReference type="NCBI Taxonomy" id="60185"/>
    <lineage>
        <taxon>Eukaryota</taxon>
        <taxon>Fungi</taxon>
        <taxon>Fungi incertae sedis</taxon>
        <taxon>Mucoromycota</taxon>
        <taxon>Mucoromycotina</taxon>
        <taxon>Mucoromycetes</taxon>
        <taxon>Mucorales</taxon>
        <taxon>Lichtheimiaceae</taxon>
        <taxon>Phascolomyces</taxon>
    </lineage>
</organism>
<reference evidence="7" key="2">
    <citation type="submission" date="2023-02" db="EMBL/GenBank/DDBJ databases">
        <authorList>
            <consortium name="DOE Joint Genome Institute"/>
            <person name="Mondo S.J."/>
            <person name="Chang Y."/>
            <person name="Wang Y."/>
            <person name="Ahrendt S."/>
            <person name="Andreopoulos W."/>
            <person name="Barry K."/>
            <person name="Beard J."/>
            <person name="Benny G.L."/>
            <person name="Blankenship S."/>
            <person name="Bonito G."/>
            <person name="Cuomo C."/>
            <person name="Desiro A."/>
            <person name="Gervers K.A."/>
            <person name="Hundley H."/>
            <person name="Kuo A."/>
            <person name="LaButti K."/>
            <person name="Lang B.F."/>
            <person name="Lipzen A."/>
            <person name="O'Donnell K."/>
            <person name="Pangilinan J."/>
            <person name="Reynolds N."/>
            <person name="Sandor L."/>
            <person name="Smith M.W."/>
            <person name="Tsang A."/>
            <person name="Grigoriev I.V."/>
            <person name="Stajich J.E."/>
            <person name="Spatafora J.W."/>
        </authorList>
    </citation>
    <scope>NUCLEOTIDE SEQUENCE</scope>
    <source>
        <strain evidence="7">RSA 2281</strain>
    </source>
</reference>